<evidence type="ECO:0000313" key="5">
    <source>
        <dbReference type="Proteomes" id="UP000217076"/>
    </source>
</evidence>
<protein>
    <recommendedName>
        <fullName evidence="2">Anti-sigma factor antagonist</fullName>
    </recommendedName>
</protein>
<dbReference type="PANTHER" id="PTHR33495:SF2">
    <property type="entry name" value="ANTI-SIGMA FACTOR ANTAGONIST TM_1081-RELATED"/>
    <property type="match status" value="1"/>
</dbReference>
<feature type="domain" description="STAS" evidence="3">
    <location>
        <begin position="1"/>
        <end position="109"/>
    </location>
</feature>
<dbReference type="EMBL" id="FNCV01000007">
    <property type="protein sequence ID" value="SDH45355.1"/>
    <property type="molecule type" value="Genomic_DNA"/>
</dbReference>
<dbReference type="SUPFAM" id="SSF52091">
    <property type="entry name" value="SpoIIaa-like"/>
    <property type="match status" value="1"/>
</dbReference>
<keyword evidence="5" id="KW-1185">Reference proteome</keyword>
<evidence type="ECO:0000256" key="1">
    <source>
        <dbReference type="ARBA" id="ARBA00009013"/>
    </source>
</evidence>
<dbReference type="PROSITE" id="PS50801">
    <property type="entry name" value="STAS"/>
    <property type="match status" value="1"/>
</dbReference>
<proteinExistence type="inferred from homology"/>
<dbReference type="InterPro" id="IPR002645">
    <property type="entry name" value="STAS_dom"/>
</dbReference>
<dbReference type="Gene3D" id="3.30.750.24">
    <property type="entry name" value="STAS domain"/>
    <property type="match status" value="1"/>
</dbReference>
<evidence type="ECO:0000313" key="4">
    <source>
        <dbReference type="EMBL" id="SDH45355.1"/>
    </source>
</evidence>
<dbReference type="NCBIfam" id="TIGR00377">
    <property type="entry name" value="ant_ant_sig"/>
    <property type="match status" value="1"/>
</dbReference>
<name>A0A1G8CIT6_9PROT</name>
<dbReference type="Proteomes" id="UP000217076">
    <property type="component" value="Unassembled WGS sequence"/>
</dbReference>
<dbReference type="CDD" id="cd07043">
    <property type="entry name" value="STAS_anti-anti-sigma_factors"/>
    <property type="match status" value="1"/>
</dbReference>
<evidence type="ECO:0000259" key="3">
    <source>
        <dbReference type="PROSITE" id="PS50801"/>
    </source>
</evidence>
<dbReference type="OrthoDB" id="9796076at2"/>
<dbReference type="GO" id="GO:0043856">
    <property type="term" value="F:anti-sigma factor antagonist activity"/>
    <property type="evidence" value="ECO:0007669"/>
    <property type="project" value="InterPro"/>
</dbReference>
<dbReference type="InterPro" id="IPR003658">
    <property type="entry name" value="Anti-sigma_ant"/>
</dbReference>
<dbReference type="PANTHER" id="PTHR33495">
    <property type="entry name" value="ANTI-SIGMA FACTOR ANTAGONIST TM_1081-RELATED-RELATED"/>
    <property type="match status" value="1"/>
</dbReference>
<evidence type="ECO:0000256" key="2">
    <source>
        <dbReference type="RuleBase" id="RU003749"/>
    </source>
</evidence>
<organism evidence="4 5">
    <name type="scientific">Roseospirillum parvum</name>
    <dbReference type="NCBI Taxonomy" id="83401"/>
    <lineage>
        <taxon>Bacteria</taxon>
        <taxon>Pseudomonadati</taxon>
        <taxon>Pseudomonadota</taxon>
        <taxon>Alphaproteobacteria</taxon>
        <taxon>Rhodospirillales</taxon>
        <taxon>Rhodospirillaceae</taxon>
        <taxon>Roseospirillum</taxon>
    </lineage>
</organism>
<sequence>MELSVNDHGNFAVVHLKGDVDLQTSPQVRKGLLGLLEDGRRPVVDLSAVTYIDSSGIASLVEAYQTARKKGLSFSLVQVSPAAMRVLQLARLDKVFTFHDTVEAATVGA</sequence>
<dbReference type="STRING" id="83401.SAMN05421742_10715"/>
<dbReference type="AlphaFoldDB" id="A0A1G8CIT6"/>
<dbReference type="InterPro" id="IPR036513">
    <property type="entry name" value="STAS_dom_sf"/>
</dbReference>
<reference evidence="5" key="1">
    <citation type="submission" date="2016-10" db="EMBL/GenBank/DDBJ databases">
        <authorList>
            <person name="Varghese N."/>
            <person name="Submissions S."/>
        </authorList>
    </citation>
    <scope>NUCLEOTIDE SEQUENCE [LARGE SCALE GENOMIC DNA]</scope>
    <source>
        <strain evidence="5">930I</strain>
    </source>
</reference>
<comment type="similarity">
    <text evidence="1 2">Belongs to the anti-sigma-factor antagonist family.</text>
</comment>
<accession>A0A1G8CIT6</accession>
<gene>
    <name evidence="4" type="ORF">SAMN05421742_10715</name>
</gene>
<dbReference type="Pfam" id="PF01740">
    <property type="entry name" value="STAS"/>
    <property type="match status" value="1"/>
</dbReference>